<keyword evidence="6" id="KW-0067">ATP-binding</keyword>
<feature type="domain" description="Dynein heavy chain tail" evidence="16">
    <location>
        <begin position="196"/>
        <end position="806"/>
    </location>
</feature>
<keyword evidence="7" id="KW-0243">Dynein</keyword>
<accession>A0AA86R8D9</accession>
<dbReference type="PANTHER" id="PTHR46532:SF11">
    <property type="entry name" value="DYNEIN AXONEMAL HEAVY CHAIN 12"/>
    <property type="match status" value="1"/>
</dbReference>
<evidence type="ECO:0000256" key="15">
    <source>
        <dbReference type="SAM" id="Phobius"/>
    </source>
</evidence>
<sequence>MSTIKDQKSKMILEKAAQAYCVDYSVMENAANTACLGQPLTVFLSPTGANAFCFQFENLANPVIRMYTDLNQLPANQMDVFYCVKLKQGQIMSVDQDLACGMLAKNYLQSLVILLQNVFQPVLENQDLCQKQLSEAQVSTFLNTCKRFVDSLQKCGLIIKDQVKLIVPEDDNIKKIPQNPTQAQINKMLADQPEQVSSIECAVAALCNQIELFLVDQEKVRIEGEDVGPESEQIFWRARMACYNHIQQQMKDIVWINSAMVILKQSGSQVVSRWQKVKQRVQEGTNEAKDNLKYLSTITDILQPLYSNQPGKLTLVIQDLMETIKMTHAMAKYYGSRDNMTTLMVKISNQMIKSCRIWIKTIPKELQVTESEEGQRTKQHIIYDRMPKDILHRIGECITLNQRYQKAYQDVKQKLVQTPQEKQFDFSEEAIFGNFDLFCHRLKKIADIIITKDNFSSLEKTTVSGLQEIIKNQNSAINELKVKPYDALMHRMVTFDEDYDKYKNSIKKQEDDLKNYVDIQFSVEKPQLQDLINIMQQLGEILNRPNLKGHVLQKYKKLLELYFQYIKQVSEFFDNQKEQPPIPAGFTEIGGRIAWAKILYLHINKFMNFFKRVYVKKQEEANMDYAPDADVMYAASMEQQSIVPDGYQRILEEFKSKIKVQKEFNELQEKLNQYIKMCLSKWHQEISEIRMSLQSTVLVEHPKTKQLYVNFDQRITELCHEVKILQTLKIAESEIPEAAKSITLHEINLSKYRDQLVELIKEIEILYKELHEDTRELMQPLLNKLQKRIQPLLHTVCWTSMNLPEYINQVKQTITLIRETNSLTVDILTNRIGVFLKEISQTTFVPLLRRPAPGSQQDGSLSSSKKSNSNDDNESNKDITSHQERQHSIYLEHNSSSVQSYKKYLEKAEPHKQQVVENIYKDSQFIAASVCEIITIIASRYLTKQNDDNAQTLKKLVIQTIQLCFDYSKQTELQSEIEKDNEQRTQRTSSELIQTSVRTFIRKIHQRFITAIFMATERTIRSLIQRVNNLKQNNTHNQQDCPDDLFSCDFELYNEQLRMTPGSDDMKKAFDEILKQILMVPKKIPLWNAKGNYYDNVLHQLSPIVSEKSDDQKLASLKQTLQMTATAIDMAKGRVEPVDLQISAEKKWDFDFKASSVVVMNQLQLDDIDPECSVYSVLGKSKQLLKMTMSVQFSMLQLTNYLQFKLNNFATLSQLWKENMKAAYKQFQAQNPEPLQYLEQIKNYERIIQNVQLIPNLLEAGIVLVRTENIKINLEKLAKQWKEIYAVNLNARARLELQNLTNFMTEVQSQMSLEIKDLQAVRKIMKALSQFRELEANFDMKVYPLEEIYQNLQLYKIQVNRDELEQVEQLRYNLQTLQNKSLQVSSQLHSLQSSFKTDLISSVKAFDVLQKDFCSKWVTDGPQQPGIKPAEANKKLREFQNQFVEIEEKWLTYSTGEDLFGLPVTDYKELTNIKANLKFLDKLYSLYNDVTTTIQGYDDQQWQNLDFDAIAKQVNDDFMTKQMKLPKQMRDWPAYLELDKKIKDFSVVLPLFTGLKRPFIKQRHWEKLFDLTGEESVKKAIPDADGTTLAKLADIQKCHPETKVEDIEEIILGAEKEEKIETNFNKVKDKFKEAKFIFGDFKTRGKLILESSTTSELVTDLEEQQMMLSSLKSNRFNKPFIQEITQWVGFLSTLDETLILWLQVQQNWIYLEAVFASGDIARQLPAEAKRFSNIDKNWLKIMQTAQQNPKCIDLTSRDDTLKSLLPYLLVELEKCQKSLSGYLEQKRNLFPRFYFCSDAVLLEVLGQQSEPTNIQNHLLSIFDSLAKVQFGTGTKKAHILGMFDKTGEKVDLSQAVVAQGNIEDWLNKLILVMQSSLKDIARQAASDLNKPNIKALVEELFRTQPAQITLLCIQIVWTLWCEQYFRNTKDKKMYAETLNKTQQLMKVLIDITRDRQVLGGARTNVETLITIHVHQQDVFNELTRNPEVDKNVKSVNDFDWLKQTRFYWNTDLDTCKIQITDIDFTYQYEYLGINERLVITPLTDRCYITLAQAIGLYLGGAPAGPAGTGKTETVKDLGKTIGTLVVVFNCSDQMDYKGLGKIFRGIAQSGCYGDFDEFNRIELDVMSVAAQQIGCILNAIKEKKKQFLYTDGCQVSLVLSAAYFITMNPGYAGRQELLENLKALFRSVAMICFKLSREIHKEQLQNKNKEILTKQRKVANNVCLMQGVCFCLISIILKYYHISQINNYFSCSKSQNRLRACPIQCCLGLRLLAQLQHLLAALGIFYIFISYLQCYFNSKYRQALQLCQKVLLFINVLFTIILKWVYYQMHKRFQLQINHKLVINVINNMNYIIKNIFKQQIGVIIKVINELAQSRENPKSFSELIDFEIRPFLHYF</sequence>
<dbReference type="GO" id="GO:0005874">
    <property type="term" value="C:microtubule"/>
    <property type="evidence" value="ECO:0007669"/>
    <property type="project" value="UniProtKB-KW"/>
</dbReference>
<dbReference type="Gene3D" id="3.20.180.20">
    <property type="entry name" value="Dynein heavy chain, N-terminal domain 2"/>
    <property type="match status" value="1"/>
</dbReference>
<evidence type="ECO:0000313" key="21">
    <source>
        <dbReference type="Proteomes" id="UP001642409"/>
    </source>
</evidence>
<gene>
    <name evidence="20" type="ORF">HINF_LOCUS16995</name>
    <name evidence="19" type="ORF">HINF_LOCUS61324</name>
</gene>
<keyword evidence="3" id="KW-0493">Microtubule</keyword>
<feature type="coiled-coil region" evidence="13">
    <location>
        <begin position="463"/>
        <end position="519"/>
    </location>
</feature>
<dbReference type="Pfam" id="PF08385">
    <property type="entry name" value="DHC_N1"/>
    <property type="match status" value="1"/>
</dbReference>
<evidence type="ECO:0000256" key="5">
    <source>
        <dbReference type="ARBA" id="ARBA00022741"/>
    </source>
</evidence>
<dbReference type="InterPro" id="IPR013594">
    <property type="entry name" value="Dynein_heavy_tail"/>
</dbReference>
<evidence type="ECO:0000256" key="8">
    <source>
        <dbReference type="ARBA" id="ARBA00023054"/>
    </source>
</evidence>
<evidence type="ECO:0000256" key="12">
    <source>
        <dbReference type="ARBA" id="ARBA00023273"/>
    </source>
</evidence>
<feature type="region of interest" description="Disordered" evidence="14">
    <location>
        <begin position="849"/>
        <end position="892"/>
    </location>
</feature>
<keyword evidence="21" id="KW-1185">Reference proteome</keyword>
<dbReference type="GO" id="GO:0051959">
    <property type="term" value="F:dynein light intermediate chain binding"/>
    <property type="evidence" value="ECO:0007669"/>
    <property type="project" value="InterPro"/>
</dbReference>
<evidence type="ECO:0000256" key="10">
    <source>
        <dbReference type="ARBA" id="ARBA00023175"/>
    </source>
</evidence>
<dbReference type="Gene3D" id="1.10.287.2620">
    <property type="match status" value="1"/>
</dbReference>
<evidence type="ECO:0000256" key="13">
    <source>
        <dbReference type="SAM" id="Coils"/>
    </source>
</evidence>
<comment type="caution">
    <text evidence="19">The sequence shown here is derived from an EMBL/GenBank/DDBJ whole genome shotgun (WGS) entry which is preliminary data.</text>
</comment>
<evidence type="ECO:0000259" key="16">
    <source>
        <dbReference type="Pfam" id="PF08385"/>
    </source>
</evidence>
<dbReference type="SUPFAM" id="SSF52540">
    <property type="entry name" value="P-loop containing nucleoside triphosphate hydrolases"/>
    <property type="match status" value="1"/>
</dbReference>
<dbReference type="Pfam" id="PF12774">
    <property type="entry name" value="AAA_6"/>
    <property type="match status" value="1"/>
</dbReference>
<dbReference type="Gene3D" id="1.20.140.100">
    <property type="entry name" value="Dynein heavy chain, N-terminal domain 2"/>
    <property type="match status" value="1"/>
</dbReference>
<evidence type="ECO:0000259" key="18">
    <source>
        <dbReference type="Pfam" id="PF12774"/>
    </source>
</evidence>
<keyword evidence="15" id="KW-0472">Membrane</keyword>
<feature type="domain" description="Dynein heavy chain hydrolytic ATP-binding dynein motor region" evidence="18">
    <location>
        <begin position="2026"/>
        <end position="2192"/>
    </location>
</feature>
<keyword evidence="12" id="KW-0966">Cell projection</keyword>
<keyword evidence="15" id="KW-0812">Transmembrane</keyword>
<feature type="domain" description="Dynein heavy chain linker" evidence="17">
    <location>
        <begin position="1470"/>
        <end position="1884"/>
    </location>
</feature>
<feature type="transmembrane region" description="Helical" evidence="15">
    <location>
        <begin position="2278"/>
        <end position="2298"/>
    </location>
</feature>
<evidence type="ECO:0000259" key="17">
    <source>
        <dbReference type="Pfam" id="PF08393"/>
    </source>
</evidence>
<feature type="compositionally biased region" description="Basic and acidic residues" evidence="14">
    <location>
        <begin position="874"/>
        <end position="887"/>
    </location>
</feature>
<evidence type="ECO:0000256" key="1">
    <source>
        <dbReference type="ARBA" id="ARBA00004430"/>
    </source>
</evidence>
<evidence type="ECO:0000256" key="14">
    <source>
        <dbReference type="SAM" id="MobiDB-lite"/>
    </source>
</evidence>
<comment type="subcellular location">
    <subcellularLocation>
        <location evidence="1">Cytoplasm</location>
        <location evidence="1">Cytoskeleton</location>
        <location evidence="1">Cilium axoneme</location>
    </subcellularLocation>
</comment>
<dbReference type="PANTHER" id="PTHR46532">
    <property type="entry name" value="MALE FERTILITY FACTOR KL5"/>
    <property type="match status" value="1"/>
</dbReference>
<dbReference type="InterPro" id="IPR042222">
    <property type="entry name" value="Dynein_2_N"/>
</dbReference>
<organism evidence="19">
    <name type="scientific">Hexamita inflata</name>
    <dbReference type="NCBI Taxonomy" id="28002"/>
    <lineage>
        <taxon>Eukaryota</taxon>
        <taxon>Metamonada</taxon>
        <taxon>Diplomonadida</taxon>
        <taxon>Hexamitidae</taxon>
        <taxon>Hexamitinae</taxon>
        <taxon>Hexamita</taxon>
    </lineage>
</organism>
<dbReference type="GO" id="GO:0007018">
    <property type="term" value="P:microtubule-based movement"/>
    <property type="evidence" value="ECO:0007669"/>
    <property type="project" value="InterPro"/>
</dbReference>
<evidence type="ECO:0000256" key="3">
    <source>
        <dbReference type="ARBA" id="ARBA00022701"/>
    </source>
</evidence>
<keyword evidence="5" id="KW-0547">Nucleotide-binding</keyword>
<proteinExistence type="predicted"/>
<dbReference type="InterPro" id="IPR042228">
    <property type="entry name" value="Dynein_linker_3"/>
</dbReference>
<dbReference type="FunFam" id="3.20.180.20:FF:000001">
    <property type="entry name" value="Dynein axonemal heavy chain 5"/>
    <property type="match status" value="1"/>
</dbReference>
<dbReference type="FunFam" id="1.20.140.100:FF:000003">
    <property type="entry name" value="Dynein, axonemal, heavy chain 5"/>
    <property type="match status" value="1"/>
</dbReference>
<evidence type="ECO:0000256" key="2">
    <source>
        <dbReference type="ARBA" id="ARBA00022490"/>
    </source>
</evidence>
<evidence type="ECO:0000256" key="11">
    <source>
        <dbReference type="ARBA" id="ARBA00023212"/>
    </source>
</evidence>
<evidence type="ECO:0000256" key="7">
    <source>
        <dbReference type="ARBA" id="ARBA00023017"/>
    </source>
</evidence>
<dbReference type="InterPro" id="IPR013602">
    <property type="entry name" value="Dynein_heavy_linker"/>
</dbReference>
<keyword evidence="15" id="KW-1133">Transmembrane helix</keyword>
<keyword evidence="2" id="KW-0963">Cytoplasm</keyword>
<keyword evidence="10" id="KW-0505">Motor protein</keyword>
<evidence type="ECO:0000256" key="4">
    <source>
        <dbReference type="ARBA" id="ARBA00022737"/>
    </source>
</evidence>
<name>A0AA86R8D9_9EUKA</name>
<keyword evidence="4" id="KW-0677">Repeat</keyword>
<dbReference type="GO" id="GO:0005858">
    <property type="term" value="C:axonemal dynein complex"/>
    <property type="evidence" value="ECO:0007669"/>
    <property type="project" value="TreeGrafter"/>
</dbReference>
<evidence type="ECO:0000313" key="19">
    <source>
        <dbReference type="EMBL" id="CAI9973679.1"/>
    </source>
</evidence>
<protein>
    <submittedName>
        <fullName evidence="19">Outer-arm dynein gamma</fullName>
    </submittedName>
    <submittedName>
        <fullName evidence="20">Outer-arm_dynein gamma</fullName>
    </submittedName>
</protein>
<dbReference type="FunFam" id="3.40.50.300:FF:000044">
    <property type="entry name" value="Dynein heavy chain 5, axonemal"/>
    <property type="match status" value="1"/>
</dbReference>
<dbReference type="Pfam" id="PF08393">
    <property type="entry name" value="DHC_N2"/>
    <property type="match status" value="1"/>
</dbReference>
<evidence type="ECO:0000313" key="20">
    <source>
        <dbReference type="EMBL" id="CAL6000877.1"/>
    </source>
</evidence>
<dbReference type="Gene3D" id="1.20.58.1120">
    <property type="match status" value="1"/>
</dbReference>
<keyword evidence="8 13" id="KW-0175">Coiled coil</keyword>
<dbReference type="Proteomes" id="UP001642409">
    <property type="component" value="Unassembled WGS sequence"/>
</dbReference>
<reference evidence="20 21" key="2">
    <citation type="submission" date="2024-07" db="EMBL/GenBank/DDBJ databases">
        <authorList>
            <person name="Akdeniz Z."/>
        </authorList>
    </citation>
    <scope>NUCLEOTIDE SEQUENCE [LARGE SCALE GENOMIC DNA]</scope>
</reference>
<evidence type="ECO:0000256" key="9">
    <source>
        <dbReference type="ARBA" id="ARBA00023069"/>
    </source>
</evidence>
<dbReference type="EMBL" id="CATOUU010001125">
    <property type="protein sequence ID" value="CAI9973679.1"/>
    <property type="molecule type" value="Genomic_DNA"/>
</dbReference>
<keyword evidence="9" id="KW-0969">Cilium</keyword>
<dbReference type="EMBL" id="CAXDID020000042">
    <property type="protein sequence ID" value="CAL6000877.1"/>
    <property type="molecule type" value="Genomic_DNA"/>
</dbReference>
<dbReference type="InterPro" id="IPR035699">
    <property type="entry name" value="AAA_6"/>
</dbReference>
<feature type="transmembrane region" description="Helical" evidence="15">
    <location>
        <begin position="2310"/>
        <end position="2327"/>
    </location>
</feature>
<evidence type="ECO:0000256" key="6">
    <source>
        <dbReference type="ARBA" id="ARBA00022840"/>
    </source>
</evidence>
<dbReference type="GO" id="GO:0045505">
    <property type="term" value="F:dynein intermediate chain binding"/>
    <property type="evidence" value="ECO:0007669"/>
    <property type="project" value="InterPro"/>
</dbReference>
<feature type="coiled-coil region" evidence="13">
    <location>
        <begin position="742"/>
        <end position="776"/>
    </location>
</feature>
<reference evidence="19" key="1">
    <citation type="submission" date="2023-06" db="EMBL/GenBank/DDBJ databases">
        <authorList>
            <person name="Kurt Z."/>
        </authorList>
    </citation>
    <scope>NUCLEOTIDE SEQUENCE</scope>
</reference>
<keyword evidence="11" id="KW-0206">Cytoskeleton</keyword>
<dbReference type="Gene3D" id="3.40.50.300">
    <property type="entry name" value="P-loop containing nucleotide triphosphate hydrolases"/>
    <property type="match status" value="1"/>
</dbReference>
<dbReference type="InterPro" id="IPR026983">
    <property type="entry name" value="DHC"/>
</dbReference>
<dbReference type="InterPro" id="IPR027417">
    <property type="entry name" value="P-loop_NTPase"/>
</dbReference>
<dbReference type="GO" id="GO:0005524">
    <property type="term" value="F:ATP binding"/>
    <property type="evidence" value="ECO:0007669"/>
    <property type="project" value="UniProtKB-KW"/>
</dbReference>